<evidence type="ECO:0000313" key="2">
    <source>
        <dbReference type="EMBL" id="CAL1532597.1"/>
    </source>
</evidence>
<comment type="caution">
    <text evidence="2">The sequence shown here is derived from an EMBL/GenBank/DDBJ whole genome shotgun (WGS) entry which is preliminary data.</text>
</comment>
<organism evidence="2 3">
    <name type="scientific">Lymnaea stagnalis</name>
    <name type="common">Great pond snail</name>
    <name type="synonym">Helix stagnalis</name>
    <dbReference type="NCBI Taxonomy" id="6523"/>
    <lineage>
        <taxon>Eukaryota</taxon>
        <taxon>Metazoa</taxon>
        <taxon>Spiralia</taxon>
        <taxon>Lophotrochozoa</taxon>
        <taxon>Mollusca</taxon>
        <taxon>Gastropoda</taxon>
        <taxon>Heterobranchia</taxon>
        <taxon>Euthyneura</taxon>
        <taxon>Panpulmonata</taxon>
        <taxon>Hygrophila</taxon>
        <taxon>Lymnaeoidea</taxon>
        <taxon>Lymnaeidae</taxon>
        <taxon>Lymnaea</taxon>
    </lineage>
</organism>
<reference evidence="2 3" key="1">
    <citation type="submission" date="2024-04" db="EMBL/GenBank/DDBJ databases">
        <authorList>
            <consortium name="Genoscope - CEA"/>
            <person name="William W."/>
        </authorList>
    </citation>
    <scope>NUCLEOTIDE SEQUENCE [LARGE SCALE GENOMIC DNA]</scope>
</reference>
<name>A0AAV2HF79_LYMST</name>
<proteinExistence type="predicted"/>
<evidence type="ECO:0000256" key="1">
    <source>
        <dbReference type="SAM" id="MobiDB-lite"/>
    </source>
</evidence>
<feature type="compositionally biased region" description="Low complexity" evidence="1">
    <location>
        <begin position="114"/>
        <end position="132"/>
    </location>
</feature>
<sequence>NNFTQFGVGIDYRIFSAYTHGTDETNPIAWFRTDFDSTVNAVRVQAYFTEGNDTSIMEVQEFESYGECPAGRYNLQCSSTCPENCDPQGCLEIYGLCYRCKDGREVSNCPDLSTSTTTVTTTPANTTESPENVTIAPTNDDSGMGGDMGGGAGGGMGGVTGTLRTLPPMSTVVARPPKSENLWEYIVYGLVSAATVLAVVPLLCLCHARCAKPVGEAEAQGEMGNAPADGYSGKQLDEM</sequence>
<gene>
    <name evidence="2" type="ORF">GSLYS_00006615001</name>
</gene>
<keyword evidence="3" id="KW-1185">Reference proteome</keyword>
<protein>
    <submittedName>
        <fullName evidence="2">Uncharacterized protein</fullName>
    </submittedName>
</protein>
<evidence type="ECO:0000313" key="3">
    <source>
        <dbReference type="Proteomes" id="UP001497497"/>
    </source>
</evidence>
<dbReference type="AlphaFoldDB" id="A0AAV2HF79"/>
<feature type="region of interest" description="Disordered" evidence="1">
    <location>
        <begin position="216"/>
        <end position="239"/>
    </location>
</feature>
<dbReference type="EMBL" id="CAXITT010000119">
    <property type="protein sequence ID" value="CAL1532597.1"/>
    <property type="molecule type" value="Genomic_DNA"/>
</dbReference>
<feature type="region of interest" description="Disordered" evidence="1">
    <location>
        <begin position="112"/>
        <end position="144"/>
    </location>
</feature>
<feature type="non-terminal residue" evidence="2">
    <location>
        <position position="1"/>
    </location>
</feature>
<accession>A0AAV2HF79</accession>
<dbReference type="Proteomes" id="UP001497497">
    <property type="component" value="Unassembled WGS sequence"/>
</dbReference>